<dbReference type="PROSITE" id="PS51440">
    <property type="entry name" value="TIM_2"/>
    <property type="match status" value="1"/>
</dbReference>
<dbReference type="GO" id="GO:0005829">
    <property type="term" value="C:cytosol"/>
    <property type="evidence" value="ECO:0007669"/>
    <property type="project" value="TreeGrafter"/>
</dbReference>
<dbReference type="GO" id="GO:0046166">
    <property type="term" value="P:glyceraldehyde-3-phosphate biosynthetic process"/>
    <property type="evidence" value="ECO:0007669"/>
    <property type="project" value="TreeGrafter"/>
</dbReference>
<gene>
    <name evidence="7" type="primary">tpiA</name>
    <name evidence="9" type="ORF">E6W36_13575</name>
</gene>
<comment type="catalytic activity">
    <reaction evidence="1">
        <text>L-erythrulose 1-phosphate = D-erythrulose 4-phosphate</text>
        <dbReference type="Rhea" id="RHEA:49588"/>
        <dbReference type="ChEBI" id="CHEBI:58002"/>
        <dbReference type="ChEBI" id="CHEBI:90796"/>
        <dbReference type="EC" id="5.3.1.33"/>
    </reaction>
</comment>
<keyword evidence="6 7" id="KW-0413">Isomerase</keyword>
<comment type="function">
    <text evidence="7">Involved in the gluconeogenesis. Catalyzes stereospecifically the conversion of dihydroxyacetone phosphate (DHAP) to D-glyceraldehyde-3-phosphate (G3P).</text>
</comment>
<reference evidence="10" key="1">
    <citation type="submission" date="2019-04" db="EMBL/GenBank/DDBJ databases">
        <title>Complete genome sequence of Sphingomonas sp. W1-2-3.</title>
        <authorList>
            <person name="Im W.T."/>
        </authorList>
    </citation>
    <scope>NUCLEOTIDE SEQUENCE [LARGE SCALE GENOMIC DNA]</scope>
    <source>
        <strain evidence="10">W1-2-3</strain>
    </source>
</reference>
<comment type="pathway">
    <text evidence="7 8">Carbohydrate biosynthesis; gluconeogenesis.</text>
</comment>
<dbReference type="UniPathway" id="UPA00109">
    <property type="reaction ID" value="UER00189"/>
</dbReference>
<comment type="subcellular location">
    <subcellularLocation>
        <location evidence="7 8">Cytoplasm</location>
    </subcellularLocation>
</comment>
<dbReference type="InterPro" id="IPR000652">
    <property type="entry name" value="Triosephosphate_isomerase"/>
</dbReference>
<dbReference type="EMBL" id="CP039704">
    <property type="protein sequence ID" value="QCI80159.1"/>
    <property type="molecule type" value="Genomic_DNA"/>
</dbReference>
<evidence type="ECO:0000256" key="6">
    <source>
        <dbReference type="ARBA" id="ARBA00023235"/>
    </source>
</evidence>
<protein>
    <recommendedName>
        <fullName evidence="7 8">Triosephosphate isomerase</fullName>
        <shortName evidence="7">TIM</shortName>
        <shortName evidence="7">TPI</shortName>
        <ecNumber evidence="7 8">5.3.1.1</ecNumber>
    </recommendedName>
    <alternativeName>
        <fullName evidence="7">Triose-phosphate isomerase</fullName>
    </alternativeName>
</protein>
<evidence type="ECO:0000256" key="8">
    <source>
        <dbReference type="RuleBase" id="RU363013"/>
    </source>
</evidence>
<evidence type="ECO:0000313" key="9">
    <source>
        <dbReference type="EMBL" id="QCI80159.1"/>
    </source>
</evidence>
<dbReference type="Pfam" id="PF00121">
    <property type="entry name" value="TIM"/>
    <property type="match status" value="1"/>
</dbReference>
<keyword evidence="5 7" id="KW-0324">Glycolysis</keyword>
<evidence type="ECO:0000256" key="3">
    <source>
        <dbReference type="ARBA" id="ARBA00022432"/>
    </source>
</evidence>
<dbReference type="SUPFAM" id="SSF51351">
    <property type="entry name" value="Triosephosphate isomerase (TIM)"/>
    <property type="match status" value="1"/>
</dbReference>
<evidence type="ECO:0000256" key="1">
    <source>
        <dbReference type="ARBA" id="ARBA00000148"/>
    </source>
</evidence>
<dbReference type="InterPro" id="IPR022896">
    <property type="entry name" value="TrioseP_Isoase_bac/euk"/>
</dbReference>
<comment type="caution">
    <text evidence="7">Lacks conserved residue(s) required for the propagation of feature annotation.</text>
</comment>
<evidence type="ECO:0000256" key="5">
    <source>
        <dbReference type="ARBA" id="ARBA00023152"/>
    </source>
</evidence>
<dbReference type="KEGG" id="hgn:E6W36_13575"/>
<sequence length="252" mass="26073">MDASSKLLVGNWKMYGLRAALSEIDIIKGACPTLPADVAVAIAVPFTLLAAAAELTAGSGILIGAQDCHAATEGAYTGDVSAEQIADSGACFTIVGHSERRAGHGETSLEVAAKLAAAQRAGLLPILCVGETRQEREAGSTLDVIGEQLAESLPKDVDVERLVIAYEPVWCIGASTVPSAGDIQAVQRFIRAQLVDWFGQRGAFVKLLYGGSANADNAGWICALDDVDGLLFARASLTAQSFLATARAASAL</sequence>
<dbReference type="InterPro" id="IPR013785">
    <property type="entry name" value="Aldolase_TIM"/>
</dbReference>
<dbReference type="AlphaFoldDB" id="A0A4D7BXQ0"/>
<dbReference type="GO" id="GO:0006096">
    <property type="term" value="P:glycolytic process"/>
    <property type="evidence" value="ECO:0007669"/>
    <property type="project" value="UniProtKB-UniRule"/>
</dbReference>
<organism evidence="9 10">
    <name type="scientific">Hankyongella ginsenosidimutans</name>
    <dbReference type="NCBI Taxonomy" id="1763828"/>
    <lineage>
        <taxon>Bacteria</taxon>
        <taxon>Pseudomonadati</taxon>
        <taxon>Pseudomonadota</taxon>
        <taxon>Alphaproteobacteria</taxon>
        <taxon>Sphingomonadales</taxon>
        <taxon>Sphingomonadaceae</taxon>
        <taxon>Hankyongella</taxon>
    </lineage>
</organism>
<comment type="catalytic activity">
    <reaction evidence="7 8">
        <text>D-glyceraldehyde 3-phosphate = dihydroxyacetone phosphate</text>
        <dbReference type="Rhea" id="RHEA:18585"/>
        <dbReference type="ChEBI" id="CHEBI:57642"/>
        <dbReference type="ChEBI" id="CHEBI:59776"/>
        <dbReference type="EC" id="5.3.1.1"/>
    </reaction>
</comment>
<dbReference type="GO" id="GO:0004807">
    <property type="term" value="F:triose-phosphate isomerase activity"/>
    <property type="evidence" value="ECO:0007669"/>
    <property type="project" value="UniProtKB-UniRule"/>
</dbReference>
<dbReference type="RefSeq" id="WP_222873024.1">
    <property type="nucleotide sequence ID" value="NZ_CP039704.1"/>
</dbReference>
<dbReference type="GO" id="GO:0019563">
    <property type="term" value="P:glycerol catabolic process"/>
    <property type="evidence" value="ECO:0007669"/>
    <property type="project" value="TreeGrafter"/>
</dbReference>
<dbReference type="EC" id="5.3.1.1" evidence="7 8"/>
<dbReference type="InterPro" id="IPR035990">
    <property type="entry name" value="TIM_sf"/>
</dbReference>
<feature type="active site" description="Electrophile" evidence="7">
    <location>
        <position position="97"/>
    </location>
</feature>
<feature type="binding site" evidence="7">
    <location>
        <position position="212"/>
    </location>
    <ligand>
        <name>substrate</name>
    </ligand>
</feature>
<dbReference type="Gene3D" id="3.20.20.70">
    <property type="entry name" value="Aldolase class I"/>
    <property type="match status" value="1"/>
</dbReference>
<comment type="pathway">
    <text evidence="7 8">Carbohydrate degradation; glycolysis; D-glyceraldehyde 3-phosphate from glycerone phosphate: step 1/1.</text>
</comment>
<keyword evidence="3 7" id="KW-0312">Gluconeogenesis</keyword>
<proteinExistence type="inferred from homology"/>
<keyword evidence="10" id="KW-1185">Reference proteome</keyword>
<evidence type="ECO:0000313" key="10">
    <source>
        <dbReference type="Proteomes" id="UP000298714"/>
    </source>
</evidence>
<comment type="subunit">
    <text evidence="7 8">Homodimer.</text>
</comment>
<dbReference type="Proteomes" id="UP000298714">
    <property type="component" value="Chromosome"/>
</dbReference>
<accession>A0A4D7BXQ0</accession>
<comment type="similarity">
    <text evidence="2 7 8">Belongs to the triosephosphate isomerase family.</text>
</comment>
<dbReference type="GO" id="GO:0006094">
    <property type="term" value="P:gluconeogenesis"/>
    <property type="evidence" value="ECO:0007669"/>
    <property type="project" value="UniProtKB-UniRule"/>
</dbReference>
<name>A0A4D7BXQ0_9SPHN</name>
<dbReference type="HAMAP" id="MF_00147_B">
    <property type="entry name" value="TIM_B"/>
    <property type="match status" value="1"/>
</dbReference>
<dbReference type="PANTHER" id="PTHR21139">
    <property type="entry name" value="TRIOSEPHOSPHATE ISOMERASE"/>
    <property type="match status" value="1"/>
</dbReference>
<feature type="binding site" evidence="7">
    <location>
        <position position="173"/>
    </location>
    <ligand>
        <name>substrate</name>
    </ligand>
</feature>
<evidence type="ECO:0000256" key="2">
    <source>
        <dbReference type="ARBA" id="ARBA00007422"/>
    </source>
</evidence>
<keyword evidence="4 7" id="KW-0963">Cytoplasm</keyword>
<dbReference type="NCBIfam" id="TIGR00419">
    <property type="entry name" value="tim"/>
    <property type="match status" value="1"/>
</dbReference>
<dbReference type="PANTHER" id="PTHR21139:SF42">
    <property type="entry name" value="TRIOSEPHOSPHATE ISOMERASE"/>
    <property type="match status" value="1"/>
</dbReference>
<dbReference type="UniPathway" id="UPA00138"/>
<feature type="binding site" evidence="7">
    <location>
        <begin position="11"/>
        <end position="13"/>
    </location>
    <ligand>
        <name>substrate</name>
    </ligand>
</feature>
<evidence type="ECO:0000256" key="7">
    <source>
        <dbReference type="HAMAP-Rule" id="MF_00147"/>
    </source>
</evidence>
<dbReference type="CDD" id="cd00311">
    <property type="entry name" value="TIM"/>
    <property type="match status" value="1"/>
</dbReference>
<feature type="active site" description="Proton acceptor" evidence="7">
    <location>
        <position position="167"/>
    </location>
</feature>
<evidence type="ECO:0000256" key="4">
    <source>
        <dbReference type="ARBA" id="ARBA00022490"/>
    </source>
</evidence>